<sequence>MDELAQQWVDENQEVVAKWTEGVDPVDGTPIELVSSLWNSELFTANVAKIVLAQQGYNITLTPLDPAILFESISTGDADASLSPWMPTTHGALYKEHEGEFIDLGPSYEGTKIGLAVPAYMEVDSLEDFQPAE</sequence>
<dbReference type="OrthoDB" id="9787902at2"/>
<dbReference type="GO" id="GO:0043190">
    <property type="term" value="C:ATP-binding cassette (ABC) transporter complex"/>
    <property type="evidence" value="ECO:0007669"/>
    <property type="project" value="InterPro"/>
</dbReference>
<reference evidence="2 3" key="1">
    <citation type="journal article" date="2003" name="Int. J. Syst. Evol. Microbiol.">
        <title>Virgibacillus carmonensis sp. nov., Virgibacillus necropolis sp. nov. and Virgibacillus picturae sp. nov., three novel species isolated from deteriorated mural paintings, transfer of the species of the genus salibacillus to Virgibacillus, as Virgibacillus marismortui comb. nov. and Virgibacillus salexigens comb. nov., and emended description of the genus Virgibacillus.</title>
        <authorList>
            <person name="Heyrman J."/>
            <person name="Logan N.A."/>
            <person name="Busse H.J."/>
            <person name="Balcaen A."/>
            <person name="Lebbe L."/>
            <person name="Rodriguez-Diaz M."/>
            <person name="Swings J."/>
            <person name="De Vos P."/>
        </authorList>
    </citation>
    <scope>NUCLEOTIDE SEQUENCE [LARGE SCALE GENOMIC DNA]</scope>
    <source>
        <strain evidence="2 3">LMG 19488</strain>
    </source>
</reference>
<dbReference type="GO" id="GO:0022857">
    <property type="term" value="F:transmembrane transporter activity"/>
    <property type="evidence" value="ECO:0007669"/>
    <property type="project" value="InterPro"/>
</dbReference>
<dbReference type="EMBL" id="CP022437">
    <property type="protein sequence ID" value="ASN05357.1"/>
    <property type="molecule type" value="Genomic_DNA"/>
</dbReference>
<organism evidence="2 3">
    <name type="scientific">Virgibacillus necropolis</name>
    <dbReference type="NCBI Taxonomy" id="163877"/>
    <lineage>
        <taxon>Bacteria</taxon>
        <taxon>Bacillati</taxon>
        <taxon>Bacillota</taxon>
        <taxon>Bacilli</taxon>
        <taxon>Bacillales</taxon>
        <taxon>Bacillaceae</taxon>
        <taxon>Virgibacillus</taxon>
    </lineage>
</organism>
<dbReference type="Proteomes" id="UP000204391">
    <property type="component" value="Chromosome"/>
</dbReference>
<dbReference type="SUPFAM" id="SSF53850">
    <property type="entry name" value="Periplasmic binding protein-like II"/>
    <property type="match status" value="1"/>
</dbReference>
<dbReference type="AlphaFoldDB" id="A0A221MCJ9"/>
<evidence type="ECO:0000313" key="2">
    <source>
        <dbReference type="EMBL" id="ASN05357.1"/>
    </source>
</evidence>
<proteinExistence type="predicted"/>
<protein>
    <recommendedName>
        <fullName evidence="1">ABC-type glycine betaine transport system substrate-binding domain-containing protein</fullName>
    </recommendedName>
</protein>
<dbReference type="RefSeq" id="WP_089532207.1">
    <property type="nucleotide sequence ID" value="NZ_CP022437.1"/>
</dbReference>
<accession>A0A221MCJ9</accession>
<feature type="domain" description="ABC-type glycine betaine transport system substrate-binding" evidence="1">
    <location>
        <begin position="30"/>
        <end position="130"/>
    </location>
</feature>
<dbReference type="Gene3D" id="3.10.105.10">
    <property type="entry name" value="Dipeptide-binding Protein, Domain 3"/>
    <property type="match status" value="1"/>
</dbReference>
<keyword evidence="3" id="KW-1185">Reference proteome</keyword>
<dbReference type="KEGG" id="vne:CFK40_10200"/>
<dbReference type="InterPro" id="IPR007210">
    <property type="entry name" value="ABC_Gly_betaine_transp_sub-bd"/>
</dbReference>
<gene>
    <name evidence="2" type="ORF">CFK40_10200</name>
</gene>
<name>A0A221MCJ9_9BACI</name>
<evidence type="ECO:0000259" key="1">
    <source>
        <dbReference type="Pfam" id="PF04069"/>
    </source>
</evidence>
<dbReference type="Pfam" id="PF04069">
    <property type="entry name" value="OpuAC"/>
    <property type="match status" value="1"/>
</dbReference>
<evidence type="ECO:0000313" key="3">
    <source>
        <dbReference type="Proteomes" id="UP000204391"/>
    </source>
</evidence>